<dbReference type="OrthoDB" id="1066121at2"/>
<dbReference type="Proteomes" id="UP000220133">
    <property type="component" value="Chromosome"/>
</dbReference>
<reference evidence="2 3" key="1">
    <citation type="submission" date="2017-10" db="EMBL/GenBank/DDBJ databases">
        <title>Paenichitinophaga pekingensis gen. nov., sp. nov., isolated from activated sludge.</title>
        <authorList>
            <person name="Jin D."/>
            <person name="Kong X."/>
            <person name="Deng Y."/>
            <person name="Bai Z."/>
        </authorList>
    </citation>
    <scope>NUCLEOTIDE SEQUENCE [LARGE SCALE GENOMIC DNA]</scope>
    <source>
        <strain evidence="2 3">13</strain>
    </source>
</reference>
<feature type="transmembrane region" description="Helical" evidence="1">
    <location>
        <begin position="182"/>
        <end position="202"/>
    </location>
</feature>
<name>A0A291QR47_9BACT</name>
<dbReference type="AlphaFoldDB" id="A0A291QR47"/>
<evidence type="ECO:0000313" key="3">
    <source>
        <dbReference type="Proteomes" id="UP000220133"/>
    </source>
</evidence>
<dbReference type="KEGG" id="cbae:COR50_04150"/>
<feature type="transmembrane region" description="Helical" evidence="1">
    <location>
        <begin position="214"/>
        <end position="235"/>
    </location>
</feature>
<gene>
    <name evidence="2" type="ORF">COR50_04150</name>
</gene>
<organism evidence="2 3">
    <name type="scientific">Chitinophaga caeni</name>
    <dbReference type="NCBI Taxonomy" id="2029983"/>
    <lineage>
        <taxon>Bacteria</taxon>
        <taxon>Pseudomonadati</taxon>
        <taxon>Bacteroidota</taxon>
        <taxon>Chitinophagia</taxon>
        <taxon>Chitinophagales</taxon>
        <taxon>Chitinophagaceae</taxon>
        <taxon>Chitinophaga</taxon>
    </lineage>
</organism>
<dbReference type="RefSeq" id="WP_098192818.1">
    <property type="nucleotide sequence ID" value="NZ_CP023777.1"/>
</dbReference>
<keyword evidence="3" id="KW-1185">Reference proteome</keyword>
<keyword evidence="1" id="KW-1133">Transmembrane helix</keyword>
<accession>A0A291QR47</accession>
<evidence type="ECO:0000256" key="1">
    <source>
        <dbReference type="SAM" id="Phobius"/>
    </source>
</evidence>
<evidence type="ECO:0000313" key="2">
    <source>
        <dbReference type="EMBL" id="ATL46430.1"/>
    </source>
</evidence>
<protein>
    <recommendedName>
        <fullName evidence="4">MotA/TolQ/ExbB proton channel domain-containing protein</fullName>
    </recommendedName>
</protein>
<keyword evidence="1" id="KW-0472">Membrane</keyword>
<dbReference type="EMBL" id="CP023777">
    <property type="protein sequence ID" value="ATL46430.1"/>
    <property type="molecule type" value="Genomic_DNA"/>
</dbReference>
<sequence>MNSITFIELLAVACILIIQTVQALKTRKKIRELKEAFPAKENLVLKRYLIPFDVLKANTPTAIIANLHQFTEIDSNDIAGDVSPENPDEQDFDHSIPNEFEYEDQDYYEDEEIELVDHHEEIGLVNPTQKYTKTFDETVASINVYLIRNKGAATDFNLIRDIVERNLDAEENEITQTSTVPLYLGLMGTMLGIVFGLINLLWMSDQHDNLDVRGFLGGVSIAMMASLYGLGWTVYNSNFAFKGAQRSAEQRKNIFYTFILTDLIPLLNQNVSSSIYMLHTNLVKFNDNFTLNIDRLSKLLLKNYDTVIAQDKILQSLEKIDITEFAKANITVFRELQMGATQFQQFTKYIQSLNLLVNGTTKMSQSFESILTKTNSFENIANKLDSRVEESNRLMKFLNDHYQQIEARGELMRDAVVDIDDTIAKSLRQLELHTQEKVASIKQFMINEEDLMAKHFKENRGQLSNLAHLENMSQTIDDIKQQALAQSTHFAKEVVILQEKIAETNFVLNQINKNSLSHKTNSFVSAIKRMFKPKKAS</sequence>
<keyword evidence="1" id="KW-0812">Transmembrane</keyword>
<evidence type="ECO:0008006" key="4">
    <source>
        <dbReference type="Google" id="ProtNLM"/>
    </source>
</evidence>
<proteinExistence type="predicted"/>